<dbReference type="InterPro" id="IPR026039">
    <property type="entry name" value="YfgM"/>
</dbReference>
<comment type="subcellular location">
    <subcellularLocation>
        <location evidence="2">Cell membrane</location>
    </subcellularLocation>
    <subcellularLocation>
        <location evidence="1">Membrane</location>
        <topology evidence="1">Single-pass membrane protein</topology>
    </subcellularLocation>
</comment>
<evidence type="ECO:0000256" key="7">
    <source>
        <dbReference type="ARBA" id="ARBA00023186"/>
    </source>
</evidence>
<keyword evidence="4 8" id="KW-0812">Transmembrane</keyword>
<keyword evidence="7" id="KW-0143">Chaperone</keyword>
<evidence type="ECO:0000256" key="3">
    <source>
        <dbReference type="ARBA" id="ARBA00022475"/>
    </source>
</evidence>
<reference evidence="10" key="1">
    <citation type="journal article" date="2020" name="mSystems">
        <title>Genome- and Community-Level Interaction Insights into Carbon Utilization and Element Cycling Functions of Hydrothermarchaeota in Hydrothermal Sediment.</title>
        <authorList>
            <person name="Zhou Z."/>
            <person name="Liu Y."/>
            <person name="Xu W."/>
            <person name="Pan J."/>
            <person name="Luo Z.H."/>
            <person name="Li M."/>
        </authorList>
    </citation>
    <scope>NUCLEOTIDE SEQUENCE</scope>
    <source>
        <strain evidence="10">SpSt-997</strain>
    </source>
</reference>
<gene>
    <name evidence="10" type="ORF">ENY07_11465</name>
</gene>
<dbReference type="Pfam" id="PF09976">
    <property type="entry name" value="TPR_21"/>
    <property type="match status" value="1"/>
</dbReference>
<evidence type="ECO:0000256" key="1">
    <source>
        <dbReference type="ARBA" id="ARBA00004167"/>
    </source>
</evidence>
<keyword evidence="5 8" id="KW-1133">Transmembrane helix</keyword>
<dbReference type="PANTHER" id="PTHR38035:SF1">
    <property type="entry name" value="ANCILLARY SECYEG TRANSLOCON SUBUNIT"/>
    <property type="match status" value="1"/>
</dbReference>
<evidence type="ECO:0000256" key="6">
    <source>
        <dbReference type="ARBA" id="ARBA00023136"/>
    </source>
</evidence>
<proteinExistence type="predicted"/>
<evidence type="ECO:0000256" key="5">
    <source>
        <dbReference type="ARBA" id="ARBA00022989"/>
    </source>
</evidence>
<evidence type="ECO:0000256" key="8">
    <source>
        <dbReference type="SAM" id="Phobius"/>
    </source>
</evidence>
<keyword evidence="3" id="KW-1003">Cell membrane</keyword>
<evidence type="ECO:0000313" key="10">
    <source>
        <dbReference type="EMBL" id="HGC43821.1"/>
    </source>
</evidence>
<dbReference type="PANTHER" id="PTHR38035">
    <property type="entry name" value="UPF0070 PROTEIN YFGM"/>
    <property type="match status" value="1"/>
</dbReference>
<keyword evidence="6 8" id="KW-0472">Membrane</keyword>
<evidence type="ECO:0000256" key="2">
    <source>
        <dbReference type="ARBA" id="ARBA00004236"/>
    </source>
</evidence>
<comment type="caution">
    <text evidence="10">The sequence shown here is derived from an EMBL/GenBank/DDBJ whole genome shotgun (WGS) entry which is preliminary data.</text>
</comment>
<dbReference type="InterPro" id="IPR018704">
    <property type="entry name" value="SecYEG/CpoB_TPR"/>
</dbReference>
<dbReference type="GO" id="GO:0044877">
    <property type="term" value="F:protein-containing complex binding"/>
    <property type="evidence" value="ECO:0007669"/>
    <property type="project" value="InterPro"/>
</dbReference>
<feature type="transmembrane region" description="Helical" evidence="8">
    <location>
        <begin position="27"/>
        <end position="48"/>
    </location>
</feature>
<protein>
    <submittedName>
        <fullName evidence="10">Tetratricopeptide repeat protein</fullName>
    </submittedName>
</protein>
<name>A0A8J4HBJ3_9PROT</name>
<accession>A0A8J4HBJ3</accession>
<dbReference type="AlphaFoldDB" id="A0A8J4HBJ3"/>
<dbReference type="EMBL" id="DTQM01000219">
    <property type="protein sequence ID" value="HGC43821.1"/>
    <property type="molecule type" value="Genomic_DNA"/>
</dbReference>
<organism evidence="10">
    <name type="scientific">Acidicaldus sp</name>
    <dbReference type="NCBI Taxonomy" id="1872105"/>
    <lineage>
        <taxon>Bacteria</taxon>
        <taxon>Pseudomonadati</taxon>
        <taxon>Pseudomonadota</taxon>
        <taxon>Alphaproteobacteria</taxon>
        <taxon>Acetobacterales</taxon>
        <taxon>Acetobacteraceae</taxon>
        <taxon>Acidicaldus</taxon>
    </lineage>
</organism>
<sequence>MAGDGCVADIFQEVDEELRADRARRMLLRYGGWLAAAALLVVIATGAWQYRHWRQQKSTEKLAAVYFDGIRALSAQPPDHKKALAAFADVAARASGGYRALAEFQEAALTADDGNLAGAVAIWDRLAGDARLDPLLTQLAALLAVQRQIDSADPAQLAARLQPLLAADDPYRPLAEELSALLALRQGKTDQAKATLRALSQEPTAPPGLRQRASAFLVELGG</sequence>
<feature type="domain" description="Ancillary SecYEG translocon subunit/Cell division coordinator CpoB TPR" evidence="9">
    <location>
        <begin position="29"/>
        <end position="194"/>
    </location>
</feature>
<dbReference type="GO" id="GO:0005886">
    <property type="term" value="C:plasma membrane"/>
    <property type="evidence" value="ECO:0007669"/>
    <property type="project" value="UniProtKB-SubCell"/>
</dbReference>
<evidence type="ECO:0000259" key="9">
    <source>
        <dbReference type="Pfam" id="PF09976"/>
    </source>
</evidence>
<evidence type="ECO:0000256" key="4">
    <source>
        <dbReference type="ARBA" id="ARBA00022692"/>
    </source>
</evidence>